<reference evidence="2 3" key="1">
    <citation type="submission" date="2023-07" db="EMBL/GenBank/DDBJ databases">
        <title>Sequencing the genomes of 1000 actinobacteria strains.</title>
        <authorList>
            <person name="Klenk H.-P."/>
        </authorList>
    </citation>
    <scope>NUCLEOTIDE SEQUENCE [LARGE SCALE GENOMIC DNA]</scope>
    <source>
        <strain evidence="2 3">DSM 44109</strain>
    </source>
</reference>
<evidence type="ECO:0000313" key="2">
    <source>
        <dbReference type="EMBL" id="MDP9865310.1"/>
    </source>
</evidence>
<sequence>MIEWSEAAGRRGTLVTFDGITRPREFPSSTENRGEES</sequence>
<dbReference type="EMBL" id="JAUSRB010000002">
    <property type="protein sequence ID" value="MDP9865310.1"/>
    <property type="molecule type" value="Genomic_DNA"/>
</dbReference>
<dbReference type="Proteomes" id="UP001230426">
    <property type="component" value="Unassembled WGS sequence"/>
</dbReference>
<evidence type="ECO:0000313" key="3">
    <source>
        <dbReference type="Proteomes" id="UP001230426"/>
    </source>
</evidence>
<proteinExistence type="predicted"/>
<comment type="caution">
    <text evidence="2">The sequence shown here is derived from an EMBL/GenBank/DDBJ whole genome shotgun (WGS) entry which is preliminary data.</text>
</comment>
<protein>
    <submittedName>
        <fullName evidence="2">Uncharacterized protein</fullName>
    </submittedName>
</protein>
<keyword evidence="3" id="KW-1185">Reference proteome</keyword>
<accession>A0ABT9RA80</accession>
<organism evidence="2 3">
    <name type="scientific">Streptosporangium brasiliense</name>
    <dbReference type="NCBI Taxonomy" id="47480"/>
    <lineage>
        <taxon>Bacteria</taxon>
        <taxon>Bacillati</taxon>
        <taxon>Actinomycetota</taxon>
        <taxon>Actinomycetes</taxon>
        <taxon>Streptosporangiales</taxon>
        <taxon>Streptosporangiaceae</taxon>
        <taxon>Streptosporangium</taxon>
    </lineage>
</organism>
<evidence type="ECO:0000256" key="1">
    <source>
        <dbReference type="SAM" id="MobiDB-lite"/>
    </source>
</evidence>
<gene>
    <name evidence="2" type="ORF">J2S55_004576</name>
</gene>
<feature type="region of interest" description="Disordered" evidence="1">
    <location>
        <begin position="1"/>
        <end position="37"/>
    </location>
</feature>
<name>A0ABT9RA80_9ACTN</name>